<organism evidence="1">
    <name type="scientific">viral metagenome</name>
    <dbReference type="NCBI Taxonomy" id="1070528"/>
    <lineage>
        <taxon>unclassified sequences</taxon>
        <taxon>metagenomes</taxon>
        <taxon>organismal metagenomes</taxon>
    </lineage>
</organism>
<dbReference type="EMBL" id="MT142871">
    <property type="protein sequence ID" value="QJA89832.1"/>
    <property type="molecule type" value="Genomic_DNA"/>
</dbReference>
<dbReference type="AlphaFoldDB" id="A0A6M3KAK6"/>
<name>A0A6M3KAK6_9ZZZZ</name>
<accession>A0A6M3KAK6</accession>
<gene>
    <name evidence="1" type="ORF">MM415A00968_0016</name>
    <name evidence="2" type="ORF">MM415B02492_0025</name>
</gene>
<evidence type="ECO:0000313" key="1">
    <source>
        <dbReference type="EMBL" id="QJA78912.1"/>
    </source>
</evidence>
<reference evidence="1" key="1">
    <citation type="submission" date="2020-03" db="EMBL/GenBank/DDBJ databases">
        <title>The deep terrestrial virosphere.</title>
        <authorList>
            <person name="Holmfeldt K."/>
            <person name="Nilsson E."/>
            <person name="Simone D."/>
            <person name="Lopez-Fernandez M."/>
            <person name="Wu X."/>
            <person name="de Brujin I."/>
            <person name="Lundin D."/>
            <person name="Andersson A."/>
            <person name="Bertilsson S."/>
            <person name="Dopson M."/>
        </authorList>
    </citation>
    <scope>NUCLEOTIDE SEQUENCE</scope>
    <source>
        <strain evidence="1">MM415A00968</strain>
        <strain evidence="2">MM415B02492</strain>
    </source>
</reference>
<sequence>MNFLFWLYSLHEASGSLCGNDFFFRQASGCYREYGYGPIHRMFDAVADFDFEEALRWAEDVQAGARFYGNGSERSFLRKAVNYFE</sequence>
<protein>
    <submittedName>
        <fullName evidence="1">Uncharacterized protein</fullName>
    </submittedName>
</protein>
<proteinExistence type="predicted"/>
<dbReference type="EMBL" id="MT142359">
    <property type="protein sequence ID" value="QJA78912.1"/>
    <property type="molecule type" value="Genomic_DNA"/>
</dbReference>
<evidence type="ECO:0000313" key="2">
    <source>
        <dbReference type="EMBL" id="QJA89832.1"/>
    </source>
</evidence>